<feature type="domain" description="Dynein heavy chain hydrolytic ATP-binding dynein motor region" evidence="14">
    <location>
        <begin position="1232"/>
        <end position="1558"/>
    </location>
</feature>
<keyword evidence="6" id="KW-0547">Nucleotide-binding</keyword>
<dbReference type="PANTHER" id="PTHR22878">
    <property type="entry name" value="DYNEIN HEAVY CHAIN 6, AXONEMAL-LIKE-RELATED"/>
    <property type="match status" value="1"/>
</dbReference>
<name>A0ABN7AJJ1_9HEMI</name>
<evidence type="ECO:0000256" key="11">
    <source>
        <dbReference type="ARBA" id="ARBA00023212"/>
    </source>
</evidence>
<dbReference type="Pfam" id="PF08385">
    <property type="entry name" value="DHC_N1"/>
    <property type="match status" value="1"/>
</dbReference>
<keyword evidence="8" id="KW-0243">Dynein</keyword>
<dbReference type="Gene3D" id="1.10.287.2620">
    <property type="match status" value="1"/>
</dbReference>
<dbReference type="Pfam" id="PF12780">
    <property type="entry name" value="AAA_8"/>
    <property type="match status" value="1"/>
</dbReference>
<evidence type="ECO:0000259" key="17">
    <source>
        <dbReference type="Pfam" id="PF17857"/>
    </source>
</evidence>
<accession>A0ABN7AJJ1</accession>
<dbReference type="Gene3D" id="3.40.50.300">
    <property type="entry name" value="P-loop containing nucleotide triphosphate hydrolases"/>
    <property type="match status" value="4"/>
</dbReference>
<dbReference type="Pfam" id="PF12774">
    <property type="entry name" value="AAA_6"/>
    <property type="match status" value="1"/>
</dbReference>
<evidence type="ECO:0000256" key="9">
    <source>
        <dbReference type="ARBA" id="ARBA00023054"/>
    </source>
</evidence>
<dbReference type="InterPro" id="IPR024317">
    <property type="entry name" value="Dynein_heavy_chain_D4_dom"/>
</dbReference>
<feature type="domain" description="Dynein heavy chain AAA 5 extension" evidence="16">
    <location>
        <begin position="1712"/>
        <end position="1853"/>
    </location>
</feature>
<evidence type="ECO:0000256" key="2">
    <source>
        <dbReference type="ARBA" id="ARBA00008887"/>
    </source>
</evidence>
<feature type="domain" description="Dynein heavy chain AAA module D4" evidence="15">
    <location>
        <begin position="2218"/>
        <end position="2265"/>
    </location>
</feature>
<dbReference type="SUPFAM" id="SSF52540">
    <property type="entry name" value="P-loop containing nucleoside triphosphate hydrolases"/>
    <property type="match status" value="4"/>
</dbReference>
<protein>
    <submittedName>
        <fullName evidence="18">Dynein heavy chain, N-terminal region 2</fullName>
    </submittedName>
</protein>
<dbReference type="InterPro" id="IPR035699">
    <property type="entry name" value="AAA_6"/>
</dbReference>
<evidence type="ECO:0000313" key="18">
    <source>
        <dbReference type="EMBL" id="BES91051.1"/>
    </source>
</evidence>
<dbReference type="Gene3D" id="1.10.8.710">
    <property type="match status" value="1"/>
</dbReference>
<keyword evidence="3" id="KW-0963">Cytoplasm</keyword>
<dbReference type="InterPro" id="IPR026983">
    <property type="entry name" value="DHC"/>
</dbReference>
<evidence type="ECO:0000256" key="5">
    <source>
        <dbReference type="ARBA" id="ARBA00022737"/>
    </source>
</evidence>
<dbReference type="Pfam" id="PF17857">
    <property type="entry name" value="AAA_lid_1"/>
    <property type="match status" value="1"/>
</dbReference>
<evidence type="ECO:0000256" key="3">
    <source>
        <dbReference type="ARBA" id="ARBA00022490"/>
    </source>
</evidence>
<feature type="domain" description="Dynein heavy chain tail" evidence="12">
    <location>
        <begin position="88"/>
        <end position="185"/>
    </location>
</feature>
<evidence type="ECO:0000256" key="1">
    <source>
        <dbReference type="ARBA" id="ARBA00004245"/>
    </source>
</evidence>
<dbReference type="Pfam" id="PF08393">
    <property type="entry name" value="DHC_N2"/>
    <property type="match status" value="1"/>
</dbReference>
<evidence type="ECO:0000256" key="4">
    <source>
        <dbReference type="ARBA" id="ARBA00022701"/>
    </source>
</evidence>
<comment type="subcellular location">
    <subcellularLocation>
        <location evidence="1">Cytoplasm</location>
        <location evidence="1">Cytoskeleton</location>
    </subcellularLocation>
</comment>
<evidence type="ECO:0000256" key="6">
    <source>
        <dbReference type="ARBA" id="ARBA00022741"/>
    </source>
</evidence>
<dbReference type="InterPro" id="IPR042222">
    <property type="entry name" value="Dynein_2_N"/>
</dbReference>
<evidence type="ECO:0000256" key="7">
    <source>
        <dbReference type="ARBA" id="ARBA00022840"/>
    </source>
</evidence>
<feature type="domain" description="Dynein heavy chain 3 AAA+ lid" evidence="17">
    <location>
        <begin position="2074"/>
        <end position="2162"/>
    </location>
</feature>
<dbReference type="Gene3D" id="1.20.140.100">
    <property type="entry name" value="Dynein heavy chain, N-terminal domain 2"/>
    <property type="match status" value="1"/>
</dbReference>
<keyword evidence="19" id="KW-1185">Reference proteome</keyword>
<proteinExistence type="inferred from homology"/>
<keyword evidence="9" id="KW-0175">Coiled coil</keyword>
<dbReference type="Proteomes" id="UP001307889">
    <property type="component" value="Chromosome 2"/>
</dbReference>
<dbReference type="PANTHER" id="PTHR22878:SF63">
    <property type="entry name" value="DYNEIN AXONEMAL HEAVY CHAIN 10"/>
    <property type="match status" value="1"/>
</dbReference>
<evidence type="ECO:0000313" key="19">
    <source>
        <dbReference type="Proteomes" id="UP001307889"/>
    </source>
</evidence>
<dbReference type="InterPro" id="IPR042228">
    <property type="entry name" value="Dynein_linker_3"/>
</dbReference>
<dbReference type="EMBL" id="AP028910">
    <property type="protein sequence ID" value="BES91051.1"/>
    <property type="molecule type" value="Genomic_DNA"/>
</dbReference>
<evidence type="ECO:0000256" key="8">
    <source>
        <dbReference type="ARBA" id="ARBA00023017"/>
    </source>
</evidence>
<comment type="similarity">
    <text evidence="2">Belongs to the dynein heavy chain family.</text>
</comment>
<organism evidence="18 19">
    <name type="scientific">Nesidiocoris tenuis</name>
    <dbReference type="NCBI Taxonomy" id="355587"/>
    <lineage>
        <taxon>Eukaryota</taxon>
        <taxon>Metazoa</taxon>
        <taxon>Ecdysozoa</taxon>
        <taxon>Arthropoda</taxon>
        <taxon>Hexapoda</taxon>
        <taxon>Insecta</taxon>
        <taxon>Pterygota</taxon>
        <taxon>Neoptera</taxon>
        <taxon>Paraneoptera</taxon>
        <taxon>Hemiptera</taxon>
        <taxon>Heteroptera</taxon>
        <taxon>Panheteroptera</taxon>
        <taxon>Cimicomorpha</taxon>
        <taxon>Miridae</taxon>
        <taxon>Dicyphina</taxon>
        <taxon>Nesidiocoris</taxon>
    </lineage>
</organism>
<dbReference type="InterPro" id="IPR013602">
    <property type="entry name" value="Dynein_heavy_linker"/>
</dbReference>
<keyword evidence="11" id="KW-0206">Cytoskeleton</keyword>
<keyword evidence="10" id="KW-0505">Motor protein</keyword>
<feature type="domain" description="Dynein heavy chain linker" evidence="13">
    <location>
        <begin position="686"/>
        <end position="1095"/>
    </location>
</feature>
<sequence>MMEVEDWSDSYAIAQKKAKNAQQEKFTGPLCPMKSLRALISVRKHLREKLHNIRRGLPKIYSGCRHDIKRFSWNEFMGSDVLMEHGYSVQINYSAAYEVAIREIELFEELGYEIPEDLRRISVVKDSLHADFEAAVKMIRIYSAVIKSLKPTQVAALKPYISNVEKTLYFGFTQYTWSSLNIAEFCESVMTESNTLEYLANQLRHMEASIESIVMDIIEVDSFQCPTSDVYSFQVFFKFSEYRRKEAVAYVKRLYHKLTRILYRMECLLFSEMTGSSEYLLLYYIWAENTMFNGLVAYAVRNLSKYEEFLLGIPKHKFCIEALFNDGTISVNPDLAQIAFQLSTQAENIVGTLSTLVRWQEGTCHFVPQLESSNSGSIHRYSFVEDLVQCPEVKSALVHIYETVSVVVEHIDRYLEKWSKFSHLWTFDSEITMKQFLSQKPTLAEYDECFSFYHNTMEKLKSRKPAASIYCVRIMISKMTTKIHEIAYKWKSIIGDQLLASSRALVVEMKQKTQELFEQLSQPIISLETFQKVLLAVNGCSAYQVEAEISLKEIYERHHLLRMWKLKIPKSDNLNAYDVEKSWHKIRRIAAYRTYLLAPTLKLFVTKANEVCDLFLKTSLVFVKKYSNEGPGTYLHDLSKGAAILGLFKIEFAETEAKRKEIVQAETLFDLQPMNFNVFCEAHEMFKDEVLVYDLYNRLQAEKENWSLVLWNNFNPKKLLAGIDSYLNEFEELSGKCKRMPISLAIKKHMLDFKRSIPLMTDLQNKALRQRHWNELMVKTGHEFNMDPLHTKMKHLFSMKLYEHYSLVAEIIANAQKEADIETKLSIISERWIDEELPIVQHFQPNGDNGVQYTLGDVTISLKSGLESLIEELLVMKKSKFSGPFKAQIEDWAFKVSETLEVLILWETVQKWWMNLEHIYKNSPEDTPGADIFRTAYVNYAEITRKAKSKPNVFMQCLHPNKKAALQSIYNNVELCSLRLRVYLNTQRELCPRFYLLTDGEMMDILGGNMDPAYTLIHKMFIGVQSLLTVGQNGKHGSKHSESHRNECMQAVGMISPEQEVLEFINGVNPRDKAHLFMLNILEEMRLSLQDATYKAVLDFHNSRDNRKEWVSQHLGCTVLTSNQVGFCCMVEKAFMQMTRGSQRAMRKLLAKQTKELDEDTRVIRENLKMNDRKKLTTLLIEDAHSKDIVERFVTLNVMNAEEFEWSSQLRFYWSPDSKTLEIKQCEGSFDYGFEYMGLVHRQVITPLTERARLTITQALTMRQGTAIIGPTATGKKETIKDLADVLGVMYLLINCGSMFTLSNLNQWLKTVYSCGIWTCLDKFDRIDLSTQSAFSTTLFSARQALLASADYFYCEGYQIPLSRSTNVFITMNPGYKGRHCLPESMKSLFRPVVCMHPDTEHICTITLISEGFIEAKVLARKMSCLNKVAKTQLSEAKHYDFGLKVIKSILCVAGLLKRKMPSVSEKALLKNALRDVFAPKLLDDDAVFFNGLLEDFFPAVELFRVGNAEEEVAISDSLSSSGYIKIPNQIHKIAQLQAITDMWHSVIVLGPTSGGKSVIIDTFIRTQAALGKPMKPFYLNPNICSMAELFGQYNDELTEWKDGIITQFLKDSAHHNETVSVVFDGSMDSEWIENMSTVMDDNKTLSLPNGDLINLGDQVFFLFETGHLENCSPATVSRNGLIYVNPAELGFSAYWQRWAHSRMDDYERELLHELYETFVPVCFEMLENDDLKTEVPLSTINMVAHLCLVIEAQLPIIEPPYRNDVEEPLKRSLTSKQELTCVFIQALYLSLGAVVTEECRIPFDGKIKELSAMSLVNEEPDSPISCCELPCRLLTLFSYLYQANDKQWVPWSSQVANYEHNNFRSPHQILVPNEELTKMRWTLELLNKVKRPILLIGESGSAKTSIVRQYMSTIHNEKWERLFINLTPLYGSEKLQQLIERKLMKTMRNYWEPKGNKKLLVFIDDLDMAIMNHVNSKKTNEFLKFFIEKQALLLRNRDVNRSVVHVNDVYCIGAMGKQATNTGAVDPRFLSLFAVYRMNTATMSTMKYVFGAVLGAHTATFSSEIRGMVSDIIDTTLLLFKEAQTTFLPSPIKFHYIFSVRDLTQIFHGLLLTREELYTDKCHFLRAWRNEVTRVLCDRLMNEEDQRIMNNRINEAVAKNFTSCHHYVMRNPLLFGDFRNAMIQTELRKYEDLLDYQAVYHLFTEIMLSFNKTNESMELILFEDALEHVTRIHRVLRHPRGHVLLLGAPNSGKRSLTKLASFTAGK</sequence>
<gene>
    <name evidence="18" type="ORF">NTJ_03859</name>
</gene>
<dbReference type="Pfam" id="PF12775">
    <property type="entry name" value="AAA_7"/>
    <property type="match status" value="1"/>
</dbReference>
<keyword evidence="7" id="KW-0067">ATP-binding</keyword>
<dbReference type="Gene3D" id="1.20.58.1120">
    <property type="match status" value="1"/>
</dbReference>
<dbReference type="InterPro" id="IPR013594">
    <property type="entry name" value="Dynein_heavy_tail"/>
</dbReference>
<reference evidence="18 19" key="1">
    <citation type="submission" date="2023-09" db="EMBL/GenBank/DDBJ databases">
        <title>Nesidiocoris tenuis whole genome shotgun sequence.</title>
        <authorList>
            <person name="Shibata T."/>
            <person name="Shimoda M."/>
            <person name="Kobayashi T."/>
            <person name="Uehara T."/>
        </authorList>
    </citation>
    <scope>NUCLEOTIDE SEQUENCE [LARGE SCALE GENOMIC DNA]</scope>
    <source>
        <strain evidence="18 19">Japan</strain>
    </source>
</reference>
<evidence type="ECO:0000259" key="13">
    <source>
        <dbReference type="Pfam" id="PF08393"/>
    </source>
</evidence>
<dbReference type="InterPro" id="IPR043157">
    <property type="entry name" value="Dynein_AAA1S"/>
</dbReference>
<keyword evidence="4" id="KW-0493">Microtubule</keyword>
<dbReference type="Pfam" id="PF17852">
    <property type="entry name" value="Dynein_AAA_lid"/>
    <property type="match status" value="1"/>
</dbReference>
<keyword evidence="5" id="KW-0677">Repeat</keyword>
<dbReference type="Gene3D" id="1.20.920.30">
    <property type="match status" value="1"/>
</dbReference>
<dbReference type="InterPro" id="IPR041589">
    <property type="entry name" value="DNAH3_AAA_lid_1"/>
</dbReference>
<evidence type="ECO:0000259" key="16">
    <source>
        <dbReference type="Pfam" id="PF17852"/>
    </source>
</evidence>
<dbReference type="Gene3D" id="3.20.180.20">
    <property type="entry name" value="Dynein heavy chain, N-terminal domain 2"/>
    <property type="match status" value="1"/>
</dbReference>
<dbReference type="InterPro" id="IPR027417">
    <property type="entry name" value="P-loop_NTPase"/>
</dbReference>
<evidence type="ECO:0000259" key="14">
    <source>
        <dbReference type="Pfam" id="PF12774"/>
    </source>
</evidence>
<dbReference type="InterPro" id="IPR041466">
    <property type="entry name" value="Dynein_AAA5_ext"/>
</dbReference>
<evidence type="ECO:0000259" key="12">
    <source>
        <dbReference type="Pfam" id="PF08385"/>
    </source>
</evidence>
<evidence type="ECO:0000259" key="15">
    <source>
        <dbReference type="Pfam" id="PF12780"/>
    </source>
</evidence>
<evidence type="ECO:0000256" key="10">
    <source>
        <dbReference type="ARBA" id="ARBA00023175"/>
    </source>
</evidence>